<evidence type="ECO:0000313" key="3">
    <source>
        <dbReference type="EMBL" id="CAK0845591.1"/>
    </source>
</evidence>
<feature type="compositionally biased region" description="Basic and acidic residues" evidence="1">
    <location>
        <begin position="283"/>
        <end position="292"/>
    </location>
</feature>
<organism evidence="3 4">
    <name type="scientific">Prorocentrum cordatum</name>
    <dbReference type="NCBI Taxonomy" id="2364126"/>
    <lineage>
        <taxon>Eukaryota</taxon>
        <taxon>Sar</taxon>
        <taxon>Alveolata</taxon>
        <taxon>Dinophyceae</taxon>
        <taxon>Prorocentrales</taxon>
        <taxon>Prorocentraceae</taxon>
        <taxon>Prorocentrum</taxon>
    </lineage>
</organism>
<feature type="signal peptide" evidence="2">
    <location>
        <begin position="1"/>
        <end position="20"/>
    </location>
</feature>
<feature type="region of interest" description="Disordered" evidence="1">
    <location>
        <begin position="251"/>
        <end position="292"/>
    </location>
</feature>
<proteinExistence type="predicted"/>
<feature type="region of interest" description="Disordered" evidence="1">
    <location>
        <begin position="42"/>
        <end position="64"/>
    </location>
</feature>
<gene>
    <name evidence="3" type="ORF">PCOR1329_LOCUS39352</name>
</gene>
<sequence>MQSLAPALLLLVLSAPLASSLSVHQEHAWSWPWSRKPAAEAPKPAAAVAEEAPAAAEAAPAEATNSTLRIPTEPGCFMRMPSGCPKNPMRTELWRHDTWAEKKAFDEEGCMKRKSVWDGYCESQDAQMIFVAGKVSALQVDQSWPWSKKGAKAVESKLEGETTTVEAPAPQQAQRASTKIPSQPGCYMRMLSGCPKEPMRTFLWRHDPFAEERGLGEADCLKRKSTWDKHCDSKDAEMVFVGKDAAQAADTVPPAAEAATAAEAADPADNATEAAPAAEAQEEASKPLDKESSVGLLQVGSARWQWPWSKPKRHIIGQEITTTAQPVAKAAAAPVEEAQPVASPLQPGCYMRIPTGCPKKAMRTQLWRHDTWAEEQGLDVLACQQRKTVWDKYCESQDALMLFVPKQ</sequence>
<feature type="chain" id="PRO_5046695728" evidence="2">
    <location>
        <begin position="21"/>
        <end position="407"/>
    </location>
</feature>
<reference evidence="3" key="1">
    <citation type="submission" date="2023-10" db="EMBL/GenBank/DDBJ databases">
        <authorList>
            <person name="Chen Y."/>
            <person name="Shah S."/>
            <person name="Dougan E. K."/>
            <person name="Thang M."/>
            <person name="Chan C."/>
        </authorList>
    </citation>
    <scope>NUCLEOTIDE SEQUENCE [LARGE SCALE GENOMIC DNA]</scope>
</reference>
<protein>
    <submittedName>
        <fullName evidence="3">Uncharacterized protein</fullName>
    </submittedName>
</protein>
<feature type="compositionally biased region" description="Low complexity" evidence="1">
    <location>
        <begin position="42"/>
        <end position="63"/>
    </location>
</feature>
<keyword evidence="2" id="KW-0732">Signal</keyword>
<feature type="compositionally biased region" description="Low complexity" evidence="1">
    <location>
        <begin position="251"/>
        <end position="279"/>
    </location>
</feature>
<accession>A0ABN9TI59</accession>
<dbReference type="EMBL" id="CAUYUJ010014751">
    <property type="protein sequence ID" value="CAK0845591.1"/>
    <property type="molecule type" value="Genomic_DNA"/>
</dbReference>
<name>A0ABN9TI59_9DINO</name>
<dbReference type="Proteomes" id="UP001189429">
    <property type="component" value="Unassembled WGS sequence"/>
</dbReference>
<evidence type="ECO:0000256" key="2">
    <source>
        <dbReference type="SAM" id="SignalP"/>
    </source>
</evidence>
<comment type="caution">
    <text evidence="3">The sequence shown here is derived from an EMBL/GenBank/DDBJ whole genome shotgun (WGS) entry which is preliminary data.</text>
</comment>
<evidence type="ECO:0000313" key="4">
    <source>
        <dbReference type="Proteomes" id="UP001189429"/>
    </source>
</evidence>
<evidence type="ECO:0000256" key="1">
    <source>
        <dbReference type="SAM" id="MobiDB-lite"/>
    </source>
</evidence>
<keyword evidence="4" id="KW-1185">Reference proteome</keyword>